<protein>
    <submittedName>
        <fullName evidence="2">Uncharacterized protein</fullName>
    </submittedName>
</protein>
<sequence length="113" mass="12839">MKLLKRLQYRVYNRLYPIHWSLTTLKALPQRPKPARVRHPLNSAMTHSLSDASISLSPSHDLNANDTKSEIDPGEENSFEDLEKFLTQLDWVPSHGGDDTDSDVTFDVTHVAL</sequence>
<dbReference type="Proteomes" id="UP001529510">
    <property type="component" value="Unassembled WGS sequence"/>
</dbReference>
<dbReference type="EMBL" id="JAMKFB020000018">
    <property type="protein sequence ID" value="KAL0167823.1"/>
    <property type="molecule type" value="Genomic_DNA"/>
</dbReference>
<gene>
    <name evidence="2" type="ORF">M9458_036045</name>
</gene>
<reference evidence="2 3" key="1">
    <citation type="submission" date="2024-05" db="EMBL/GenBank/DDBJ databases">
        <title>Genome sequencing and assembly of Indian major carp, Cirrhinus mrigala (Hamilton, 1822).</title>
        <authorList>
            <person name="Mohindra V."/>
            <person name="Chowdhury L.M."/>
            <person name="Lal K."/>
            <person name="Jena J.K."/>
        </authorList>
    </citation>
    <scope>NUCLEOTIDE SEQUENCE [LARGE SCALE GENOMIC DNA]</scope>
    <source>
        <strain evidence="2">CM1030</strain>
        <tissue evidence="2">Blood</tissue>
    </source>
</reference>
<proteinExistence type="predicted"/>
<evidence type="ECO:0000313" key="2">
    <source>
        <dbReference type="EMBL" id="KAL0167823.1"/>
    </source>
</evidence>
<feature type="compositionally biased region" description="Low complexity" evidence="1">
    <location>
        <begin position="48"/>
        <end position="61"/>
    </location>
</feature>
<keyword evidence="3" id="KW-1185">Reference proteome</keyword>
<feature type="region of interest" description="Disordered" evidence="1">
    <location>
        <begin position="48"/>
        <end position="77"/>
    </location>
</feature>
<evidence type="ECO:0000256" key="1">
    <source>
        <dbReference type="SAM" id="MobiDB-lite"/>
    </source>
</evidence>
<comment type="caution">
    <text evidence="2">The sequence shown here is derived from an EMBL/GenBank/DDBJ whole genome shotgun (WGS) entry which is preliminary data.</text>
</comment>
<dbReference type="AlphaFoldDB" id="A0ABD0P4H6"/>
<name>A0ABD0P4H6_CIRMR</name>
<accession>A0ABD0P4H6</accession>
<organism evidence="2 3">
    <name type="scientific">Cirrhinus mrigala</name>
    <name type="common">Mrigala</name>
    <dbReference type="NCBI Taxonomy" id="683832"/>
    <lineage>
        <taxon>Eukaryota</taxon>
        <taxon>Metazoa</taxon>
        <taxon>Chordata</taxon>
        <taxon>Craniata</taxon>
        <taxon>Vertebrata</taxon>
        <taxon>Euteleostomi</taxon>
        <taxon>Actinopterygii</taxon>
        <taxon>Neopterygii</taxon>
        <taxon>Teleostei</taxon>
        <taxon>Ostariophysi</taxon>
        <taxon>Cypriniformes</taxon>
        <taxon>Cyprinidae</taxon>
        <taxon>Labeoninae</taxon>
        <taxon>Labeonini</taxon>
        <taxon>Cirrhinus</taxon>
    </lineage>
</organism>
<feature type="non-terminal residue" evidence="2">
    <location>
        <position position="113"/>
    </location>
</feature>
<evidence type="ECO:0000313" key="3">
    <source>
        <dbReference type="Proteomes" id="UP001529510"/>
    </source>
</evidence>